<dbReference type="EMBL" id="JARBDR010000657">
    <property type="protein sequence ID" value="KAJ8308816.1"/>
    <property type="molecule type" value="Genomic_DNA"/>
</dbReference>
<dbReference type="InterPro" id="IPR034182">
    <property type="entry name" value="Kexin/furin"/>
</dbReference>
<dbReference type="InterPro" id="IPR036852">
    <property type="entry name" value="Peptidase_S8/S53_dom_sf"/>
</dbReference>
<dbReference type="Gene3D" id="3.40.50.200">
    <property type="entry name" value="Peptidase S8/S53 domain"/>
    <property type="match status" value="1"/>
</dbReference>
<dbReference type="PANTHER" id="PTHR42884">
    <property type="entry name" value="PROPROTEIN CONVERTASE SUBTILISIN/KEXIN-RELATED"/>
    <property type="match status" value="1"/>
</dbReference>
<dbReference type="Pfam" id="PF01483">
    <property type="entry name" value="P_proprotein"/>
    <property type="match status" value="1"/>
</dbReference>
<comment type="catalytic activity">
    <reaction evidence="6">
        <text>Release of protein hormones and neuropeptides from their precursors, generally by hydrolysis of -Lys-Arg-|- bonds.</text>
        <dbReference type="EC" id="3.4.21.94"/>
    </reaction>
</comment>
<dbReference type="InterPro" id="IPR023828">
    <property type="entry name" value="Peptidase_S8_Ser-AS"/>
</dbReference>
<dbReference type="SUPFAM" id="SSF52743">
    <property type="entry name" value="Subtilisin-like"/>
    <property type="match status" value="1"/>
</dbReference>
<comment type="similarity">
    <text evidence="10">Belongs to the peptidase S8 family.</text>
</comment>
<keyword evidence="2" id="KW-0165">Cleavage on pair of basic residues</keyword>
<dbReference type="PROSITE" id="PS51829">
    <property type="entry name" value="P_HOMO_B"/>
    <property type="match status" value="1"/>
</dbReference>
<evidence type="ECO:0000256" key="8">
    <source>
        <dbReference type="ARBA" id="ARBA00039626"/>
    </source>
</evidence>
<proteinExistence type="inferred from homology"/>
<dbReference type="SUPFAM" id="SSF49785">
    <property type="entry name" value="Galactose-binding domain-like"/>
    <property type="match status" value="1"/>
</dbReference>
<organism evidence="12 13">
    <name type="scientific">Tegillarca granosa</name>
    <name type="common">Malaysian cockle</name>
    <name type="synonym">Anadara granosa</name>
    <dbReference type="NCBI Taxonomy" id="220873"/>
    <lineage>
        <taxon>Eukaryota</taxon>
        <taxon>Metazoa</taxon>
        <taxon>Spiralia</taxon>
        <taxon>Lophotrochozoa</taxon>
        <taxon>Mollusca</taxon>
        <taxon>Bivalvia</taxon>
        <taxon>Autobranchia</taxon>
        <taxon>Pteriomorphia</taxon>
        <taxon>Arcoida</taxon>
        <taxon>Arcoidea</taxon>
        <taxon>Arcidae</taxon>
        <taxon>Tegillarca</taxon>
    </lineage>
</organism>
<evidence type="ECO:0000256" key="10">
    <source>
        <dbReference type="PROSITE-ProRule" id="PRU01240"/>
    </source>
</evidence>
<dbReference type="InterPro" id="IPR000209">
    <property type="entry name" value="Peptidase_S8/S53_dom"/>
</dbReference>
<dbReference type="Gene3D" id="2.60.120.260">
    <property type="entry name" value="Galactose-binding domain-like"/>
    <property type="match status" value="1"/>
</dbReference>
<evidence type="ECO:0000256" key="5">
    <source>
        <dbReference type="ARBA" id="ARBA00022825"/>
    </source>
</evidence>
<evidence type="ECO:0000256" key="3">
    <source>
        <dbReference type="ARBA" id="ARBA00022729"/>
    </source>
</evidence>
<name>A0ABQ9EXY3_TEGGR</name>
<dbReference type="Pfam" id="PF00082">
    <property type="entry name" value="Peptidase_S8"/>
    <property type="match status" value="1"/>
</dbReference>
<keyword evidence="5" id="KW-0720">Serine protease</keyword>
<evidence type="ECO:0000256" key="2">
    <source>
        <dbReference type="ARBA" id="ARBA00022685"/>
    </source>
</evidence>
<dbReference type="PROSITE" id="PS51892">
    <property type="entry name" value="SUBTILASE"/>
    <property type="match status" value="1"/>
</dbReference>
<comment type="caution">
    <text evidence="12">The sequence shown here is derived from an EMBL/GenBank/DDBJ whole genome shotgun (WGS) entry which is preliminary data.</text>
</comment>
<evidence type="ECO:0000256" key="4">
    <source>
        <dbReference type="ARBA" id="ARBA00022801"/>
    </source>
</evidence>
<evidence type="ECO:0000256" key="7">
    <source>
        <dbReference type="ARBA" id="ARBA00039000"/>
    </source>
</evidence>
<dbReference type="CDD" id="cd04059">
    <property type="entry name" value="Peptidases_S8_Protein_convertases_Kexins_Furin-like"/>
    <property type="match status" value="1"/>
</dbReference>
<dbReference type="PANTHER" id="PTHR42884:SF13">
    <property type="entry name" value="NEUROENDOCRINE CONVERTASE 2"/>
    <property type="match status" value="1"/>
</dbReference>
<gene>
    <name evidence="12" type="ORF">KUTeg_013690</name>
</gene>
<protein>
    <recommendedName>
        <fullName evidence="8">Neuroendocrine convertase 2</fullName>
        <ecNumber evidence="7">3.4.21.94</ecNumber>
    </recommendedName>
    <alternativeName>
        <fullName evidence="9">Prohormone convertase 2</fullName>
    </alternativeName>
</protein>
<evidence type="ECO:0000313" key="13">
    <source>
        <dbReference type="Proteomes" id="UP001217089"/>
    </source>
</evidence>
<evidence type="ECO:0000259" key="11">
    <source>
        <dbReference type="PROSITE" id="PS51829"/>
    </source>
</evidence>
<evidence type="ECO:0000256" key="6">
    <source>
        <dbReference type="ARBA" id="ARBA00036323"/>
    </source>
</evidence>
<evidence type="ECO:0000256" key="9">
    <source>
        <dbReference type="ARBA" id="ARBA00042708"/>
    </source>
</evidence>
<feature type="domain" description="P/Homo B" evidence="11">
    <location>
        <begin position="211"/>
        <end position="349"/>
    </location>
</feature>
<sequence length="377" mass="42113">MLWDICRMKSIYTVLAGDQLMMEKTVDGPRNMTMRAIVKGVNEGRKGLGNIYVWASGDGGADDDCNCDGYAASMWTVSINSATNDGQTAGYDESCSSTLASTFSNGKSTLRDAGVATTDLYNNCTTTHSGTSAAAPEAAGVYALALEANPKLTWRDIQHLTVLTSKRNSLFDPYMKHRWKYNGAGLEFNHLFGYGVLDAGAMVDLATKWKPLPERFHCSAGGVHEERTFGTDQPIFLFIDTDACKGTENEVNYLEHVQAFVTLKSSYRGNVVMYITSPSNTTSMILSQRPNDDEHKNGFTRWPFMTTHTWAERARGRWKLQVTMVPGKNAMDTGTFFEWTLVLHGTKKAPYNHQVEDEENHTKLYKVKRFHSMLKQK</sequence>
<keyword evidence="4" id="KW-0378">Hydrolase</keyword>
<keyword evidence="3" id="KW-0732">Signal</keyword>
<comment type="caution">
    <text evidence="10">Lacks conserved residue(s) required for the propagation of feature annotation.</text>
</comment>
<evidence type="ECO:0000256" key="1">
    <source>
        <dbReference type="ARBA" id="ARBA00022670"/>
    </source>
</evidence>
<evidence type="ECO:0000313" key="12">
    <source>
        <dbReference type="EMBL" id="KAJ8308816.1"/>
    </source>
</evidence>
<dbReference type="Proteomes" id="UP001217089">
    <property type="component" value="Unassembled WGS sequence"/>
</dbReference>
<dbReference type="EC" id="3.4.21.94" evidence="7"/>
<keyword evidence="1" id="KW-0645">Protease</keyword>
<reference evidence="12 13" key="1">
    <citation type="submission" date="2022-12" db="EMBL/GenBank/DDBJ databases">
        <title>Chromosome-level genome of Tegillarca granosa.</title>
        <authorList>
            <person name="Kim J."/>
        </authorList>
    </citation>
    <scope>NUCLEOTIDE SEQUENCE [LARGE SCALE GENOMIC DNA]</scope>
    <source>
        <strain evidence="12">Teg-2019</strain>
        <tissue evidence="12">Adductor muscle</tissue>
    </source>
</reference>
<accession>A0ABQ9EXY3</accession>
<dbReference type="PROSITE" id="PS00138">
    <property type="entry name" value="SUBTILASE_SER"/>
    <property type="match status" value="1"/>
</dbReference>
<keyword evidence="13" id="KW-1185">Reference proteome</keyword>
<dbReference type="InterPro" id="IPR008979">
    <property type="entry name" value="Galactose-bd-like_sf"/>
</dbReference>
<dbReference type="InterPro" id="IPR002884">
    <property type="entry name" value="P_dom"/>
</dbReference>